<evidence type="ECO:0000256" key="1">
    <source>
        <dbReference type="SAM" id="Phobius"/>
    </source>
</evidence>
<dbReference type="EMBL" id="NUWN01000035">
    <property type="protein sequence ID" value="PFK43197.1"/>
    <property type="molecule type" value="Genomic_DNA"/>
</dbReference>
<feature type="transmembrane region" description="Helical" evidence="1">
    <location>
        <begin position="52"/>
        <end position="73"/>
    </location>
</feature>
<proteinExistence type="predicted"/>
<organism evidence="2 3">
    <name type="scientific">Bacillus cereus</name>
    <dbReference type="NCBI Taxonomy" id="1396"/>
    <lineage>
        <taxon>Bacteria</taxon>
        <taxon>Bacillati</taxon>
        <taxon>Bacillota</taxon>
        <taxon>Bacilli</taxon>
        <taxon>Bacillales</taxon>
        <taxon>Bacillaceae</taxon>
        <taxon>Bacillus</taxon>
        <taxon>Bacillus cereus group</taxon>
    </lineage>
</organism>
<dbReference type="RefSeq" id="WP_098490704.1">
    <property type="nucleotide sequence ID" value="NZ_NUWN01000035.1"/>
</dbReference>
<evidence type="ECO:0000313" key="3">
    <source>
        <dbReference type="Proteomes" id="UP000242656"/>
    </source>
</evidence>
<keyword evidence="1" id="KW-0812">Transmembrane</keyword>
<feature type="transmembrane region" description="Helical" evidence="1">
    <location>
        <begin position="21"/>
        <end position="40"/>
    </location>
</feature>
<evidence type="ECO:0000313" key="2">
    <source>
        <dbReference type="EMBL" id="PFK43197.1"/>
    </source>
</evidence>
<comment type="caution">
    <text evidence="2">The sequence shown here is derived from an EMBL/GenBank/DDBJ whole genome shotgun (WGS) entry which is preliminary data.</text>
</comment>
<gene>
    <name evidence="2" type="ORF">COI93_10235</name>
</gene>
<dbReference type="AlphaFoldDB" id="A0A2B0MGE2"/>
<accession>A0A2B0MGE2</accession>
<keyword evidence="1" id="KW-1133">Transmembrane helix</keyword>
<name>A0A2B0MGE2_BACCE</name>
<keyword evidence="1" id="KW-0472">Membrane</keyword>
<sequence length="256" mass="30177">MIQQRVDTIERYFKLVNKFNIISVVLFWSSIFLSIVLLFLDKVEGIKYGISIAFIIITFVYFIVSNILSLYLLRNAQNRRRTHLLRNSLHVQLDNERTQLYYNNDQAPSIGKLGINTFENSLFTWRVTANMVKVERVKVCVYLIIWLSAMLIRTTNLDLIAIIAQTLLTTGLLTNWIKLEILKRECECIFNEFRQFFLMNRQTIDEHMQGLILNLVFRYESIVANMGVHLSSKVFHKINPYVTEEWEEIKQGLNIE</sequence>
<protein>
    <submittedName>
        <fullName evidence="2">Uncharacterized protein</fullName>
    </submittedName>
</protein>
<reference evidence="2 3" key="1">
    <citation type="submission" date="2017-09" db="EMBL/GenBank/DDBJ databases">
        <title>Large-scale bioinformatics analysis of Bacillus genomes uncovers conserved roles of natural products in bacterial physiology.</title>
        <authorList>
            <consortium name="Agbiome Team Llc"/>
            <person name="Bleich R.M."/>
            <person name="Grubbs K.J."/>
            <person name="Santa Maria K.C."/>
            <person name="Allen S.E."/>
            <person name="Farag S."/>
            <person name="Shank E.A."/>
            <person name="Bowers A."/>
        </authorList>
    </citation>
    <scope>NUCLEOTIDE SEQUENCE [LARGE SCALE GENOMIC DNA]</scope>
    <source>
        <strain evidence="2 3">AFS083043</strain>
    </source>
</reference>
<feature type="transmembrane region" description="Helical" evidence="1">
    <location>
        <begin position="136"/>
        <end position="153"/>
    </location>
</feature>
<dbReference type="Proteomes" id="UP000242656">
    <property type="component" value="Unassembled WGS sequence"/>
</dbReference>